<comment type="cofactor">
    <cofactor evidence="6 7">
        <name>Mg(2+)</name>
        <dbReference type="ChEBI" id="CHEBI:18420"/>
    </cofactor>
    <text evidence="6 7">Binds 1 Mg(2+) ion per subunit.</text>
</comment>
<dbReference type="EMBL" id="JACHHK010000004">
    <property type="protein sequence ID" value="MBB5183335.1"/>
    <property type="molecule type" value="Genomic_DNA"/>
</dbReference>
<dbReference type="GO" id="GO:0000287">
    <property type="term" value="F:magnesium ion binding"/>
    <property type="evidence" value="ECO:0007669"/>
    <property type="project" value="UniProtKB-ARBA"/>
</dbReference>
<feature type="domain" description="Mandelate racemase/muconate lactonizing enzyme C-terminal" evidence="8">
    <location>
        <begin position="140"/>
        <end position="236"/>
    </location>
</feature>
<evidence type="ECO:0000256" key="4">
    <source>
        <dbReference type="ARBA" id="ARBA00023235"/>
    </source>
</evidence>
<evidence type="ECO:0000256" key="1">
    <source>
        <dbReference type="ARBA" id="ARBA00008031"/>
    </source>
</evidence>
<dbReference type="GO" id="GO:0009063">
    <property type="term" value="P:amino acid catabolic process"/>
    <property type="evidence" value="ECO:0007669"/>
    <property type="project" value="InterPro"/>
</dbReference>
<dbReference type="InterPro" id="IPR013342">
    <property type="entry name" value="Mandelate_racemase_C"/>
</dbReference>
<dbReference type="InterPro" id="IPR034603">
    <property type="entry name" value="Dipeptide_epimerase"/>
</dbReference>
<dbReference type="GO" id="GO:0016855">
    <property type="term" value="F:racemase and epimerase activity, acting on amino acids and derivatives"/>
    <property type="evidence" value="ECO:0007669"/>
    <property type="project" value="UniProtKB-UniRule"/>
</dbReference>
<dbReference type="CDD" id="cd03319">
    <property type="entry name" value="L-Ala-DL-Glu_epimerase"/>
    <property type="match status" value="1"/>
</dbReference>
<dbReference type="PANTHER" id="PTHR48073:SF2">
    <property type="entry name" value="O-SUCCINYLBENZOATE SYNTHASE"/>
    <property type="match status" value="1"/>
</dbReference>
<dbReference type="SUPFAM" id="SSF51604">
    <property type="entry name" value="Enolase C-terminal domain-like"/>
    <property type="match status" value="1"/>
</dbReference>
<dbReference type="SFLD" id="SFLDG00180">
    <property type="entry name" value="muconate_cycloisomerase"/>
    <property type="match status" value="1"/>
</dbReference>
<feature type="active site" description="Proton acceptor; specific for (S)-substrate epimerization" evidence="5">
    <location>
        <position position="265"/>
    </location>
</feature>
<dbReference type="RefSeq" id="WP_183328625.1">
    <property type="nucleotide sequence ID" value="NZ_JACHHK010000004.1"/>
</dbReference>
<dbReference type="Gene3D" id="3.30.390.10">
    <property type="entry name" value="Enolase-like, N-terminal domain"/>
    <property type="match status" value="1"/>
</dbReference>
<protein>
    <recommendedName>
        <fullName evidence="7">Dipeptide epimerase</fullName>
        <ecNumber evidence="7">5.1.1.-</ecNumber>
    </recommendedName>
</protein>
<dbReference type="InterPro" id="IPR036849">
    <property type="entry name" value="Enolase-like_C_sf"/>
</dbReference>
<dbReference type="Pfam" id="PF02746">
    <property type="entry name" value="MR_MLE_N"/>
    <property type="match status" value="1"/>
</dbReference>
<feature type="binding site" evidence="6">
    <location>
        <position position="189"/>
    </location>
    <ligand>
        <name>Mg(2+)</name>
        <dbReference type="ChEBI" id="CHEBI:18420"/>
    </ligand>
</feature>
<feature type="binding site" evidence="6">
    <location>
        <position position="215"/>
    </location>
    <ligand>
        <name>Mg(2+)</name>
        <dbReference type="ChEBI" id="CHEBI:18420"/>
    </ligand>
</feature>
<dbReference type="EC" id="5.1.1.-" evidence="7"/>
<dbReference type="Proteomes" id="UP000539953">
    <property type="component" value="Unassembled WGS sequence"/>
</dbReference>
<comment type="similarity">
    <text evidence="1 7">Belongs to the mandelate racemase/muconate lactonizing enzyme family.</text>
</comment>
<evidence type="ECO:0000313" key="10">
    <source>
        <dbReference type="Proteomes" id="UP000539953"/>
    </source>
</evidence>
<dbReference type="SFLD" id="SFLDS00001">
    <property type="entry name" value="Enolase"/>
    <property type="match status" value="1"/>
</dbReference>
<sequence>MKIIDVTYQVIHVPMKETFRVAFGEISASENVIVKLTCENGQVGYGEASPFGPVTGESTASVCSALDLFRKGLVGMDVMDIAGAHALMDRLLVGNTSAKCAVDLAMYDLRGKLMGQPLYKILGSDQAKVENDITIGIDTPERMAQKASQYVKEGFSILKVKIGLHVEEDIEALTKIRETVGPKIRLRVDANQGYDAAQAIRVLRSLKPLGVEAMEQPLPHWDIEGHALVREHADGIKIMMDESLHTPYDAMHIVQAKAADVLNIKLMKCGGLYPALQIAAIAKAAGLTCMVGCMMETKIAITAGISLVASRDNITDADCDSFMFAADPDMGMPGGFTFDGSMFTLSDQPGLGLDINF</sequence>
<dbReference type="GO" id="GO:0006518">
    <property type="term" value="P:peptide metabolic process"/>
    <property type="evidence" value="ECO:0007669"/>
    <property type="project" value="UniProtKB-ARBA"/>
</dbReference>
<name>A0A7W8D0J7_9FIRM</name>
<feature type="active site" description="Proton acceptor; specific for (R)-substrate epimerization" evidence="5">
    <location>
        <position position="161"/>
    </location>
</feature>
<evidence type="ECO:0000256" key="7">
    <source>
        <dbReference type="RuleBase" id="RU366006"/>
    </source>
</evidence>
<evidence type="ECO:0000256" key="5">
    <source>
        <dbReference type="PIRSR" id="PIRSR634603-1"/>
    </source>
</evidence>
<dbReference type="AlphaFoldDB" id="A0A7W8D0J7"/>
<dbReference type="InterPro" id="IPR029017">
    <property type="entry name" value="Enolase-like_N"/>
</dbReference>
<evidence type="ECO:0000256" key="2">
    <source>
        <dbReference type="ARBA" id="ARBA00022723"/>
    </source>
</evidence>
<dbReference type="InterPro" id="IPR013341">
    <property type="entry name" value="Mandelate_racemase_N_dom"/>
</dbReference>
<dbReference type="InterPro" id="IPR018110">
    <property type="entry name" value="Mandel_Rmase/mucon_lact_enz_CS"/>
</dbReference>
<keyword evidence="3 6" id="KW-0460">Magnesium</keyword>
<dbReference type="InterPro" id="IPR029065">
    <property type="entry name" value="Enolase_C-like"/>
</dbReference>
<evidence type="ECO:0000313" key="9">
    <source>
        <dbReference type="EMBL" id="MBB5183335.1"/>
    </source>
</evidence>
<comment type="caution">
    <text evidence="9">The sequence shown here is derived from an EMBL/GenBank/DDBJ whole genome shotgun (WGS) entry which is preliminary data.</text>
</comment>
<evidence type="ECO:0000256" key="6">
    <source>
        <dbReference type="PIRSR" id="PIRSR634603-3"/>
    </source>
</evidence>
<dbReference type="PROSITE" id="PS00909">
    <property type="entry name" value="MR_MLE_2"/>
    <property type="match status" value="1"/>
</dbReference>
<proteinExistence type="inferred from homology"/>
<evidence type="ECO:0000259" key="8">
    <source>
        <dbReference type="SMART" id="SM00922"/>
    </source>
</evidence>
<evidence type="ECO:0000256" key="3">
    <source>
        <dbReference type="ARBA" id="ARBA00022842"/>
    </source>
</evidence>
<dbReference type="Pfam" id="PF13378">
    <property type="entry name" value="MR_MLE_C"/>
    <property type="match status" value="1"/>
</dbReference>
<dbReference type="PANTHER" id="PTHR48073">
    <property type="entry name" value="O-SUCCINYLBENZOATE SYNTHASE-RELATED"/>
    <property type="match status" value="1"/>
</dbReference>
<dbReference type="Gene3D" id="3.20.20.120">
    <property type="entry name" value="Enolase-like C-terminal domain"/>
    <property type="match status" value="1"/>
</dbReference>
<dbReference type="SMART" id="SM00922">
    <property type="entry name" value="MR_MLE"/>
    <property type="match status" value="1"/>
</dbReference>
<gene>
    <name evidence="9" type="ORF">HNQ47_001356</name>
</gene>
<feature type="binding site" evidence="6">
    <location>
        <position position="241"/>
    </location>
    <ligand>
        <name>Mg(2+)</name>
        <dbReference type="ChEBI" id="CHEBI:18420"/>
    </ligand>
</feature>
<keyword evidence="2 6" id="KW-0479">Metal-binding</keyword>
<reference evidence="9 10" key="1">
    <citation type="submission" date="2020-08" db="EMBL/GenBank/DDBJ databases">
        <title>Genomic Encyclopedia of Type Strains, Phase IV (KMG-IV): sequencing the most valuable type-strain genomes for metagenomic binning, comparative biology and taxonomic classification.</title>
        <authorList>
            <person name="Goeker M."/>
        </authorList>
    </citation>
    <scope>NUCLEOTIDE SEQUENCE [LARGE SCALE GENOMIC DNA]</scope>
    <source>
        <strain evidence="9 10">DSM 25799</strain>
    </source>
</reference>
<organism evidence="9 10">
    <name type="scientific">Catenisphaera adipataccumulans</name>
    <dbReference type="NCBI Taxonomy" id="700500"/>
    <lineage>
        <taxon>Bacteria</taxon>
        <taxon>Bacillati</taxon>
        <taxon>Bacillota</taxon>
        <taxon>Erysipelotrichia</taxon>
        <taxon>Erysipelotrichales</taxon>
        <taxon>Erysipelotrichaceae</taxon>
        <taxon>Catenisphaera</taxon>
    </lineage>
</organism>
<dbReference type="SUPFAM" id="SSF54826">
    <property type="entry name" value="Enolase N-terminal domain-like"/>
    <property type="match status" value="1"/>
</dbReference>
<keyword evidence="4 7" id="KW-0413">Isomerase</keyword>
<dbReference type="FunFam" id="3.30.390.10:FF:000009">
    <property type="entry name" value="Hydrophobic dipeptide epimerase"/>
    <property type="match status" value="1"/>
</dbReference>
<accession>A0A7W8D0J7</accession>
<dbReference type="SFLD" id="SFLDF00009">
    <property type="entry name" value="o-succinylbenzoate_synthase"/>
    <property type="match status" value="1"/>
</dbReference>
<keyword evidence="10" id="KW-1185">Reference proteome</keyword>